<feature type="region of interest" description="Disordered" evidence="1">
    <location>
        <begin position="172"/>
        <end position="196"/>
    </location>
</feature>
<dbReference type="STRING" id="372326.A0A1V4JQ10"/>
<dbReference type="PANTHER" id="PTHR34349:SF1">
    <property type="entry name" value="PROTEIN PHOSPHATASE 1 REGULATORY SUBUNIT 32"/>
    <property type="match status" value="1"/>
</dbReference>
<proteinExistence type="predicted"/>
<feature type="region of interest" description="Disordered" evidence="1">
    <location>
        <begin position="236"/>
        <end position="260"/>
    </location>
</feature>
<comment type="caution">
    <text evidence="2">The sequence shown here is derived from an EMBL/GenBank/DDBJ whole genome shotgun (WGS) entry which is preliminary data.</text>
</comment>
<evidence type="ECO:0000313" key="3">
    <source>
        <dbReference type="Proteomes" id="UP000190648"/>
    </source>
</evidence>
<protein>
    <submittedName>
        <fullName evidence="2">Protein phosphatase 1 regulatory subunit 32</fullName>
    </submittedName>
</protein>
<dbReference type="PANTHER" id="PTHR34349">
    <property type="entry name" value="PROTEIN PHOSPHATASE 1 REGULATORY SUBUNIT 32"/>
    <property type="match status" value="1"/>
</dbReference>
<accession>A0A1V4JQ10</accession>
<dbReference type="InterPro" id="IPR031410">
    <property type="entry name" value="SAXO4"/>
</dbReference>
<reference evidence="2 3" key="1">
    <citation type="submission" date="2016-02" db="EMBL/GenBank/DDBJ databases">
        <title>Band-tailed pigeon sequencing and assembly.</title>
        <authorList>
            <person name="Soares A.E."/>
            <person name="Novak B.J."/>
            <person name="Rice E.S."/>
            <person name="O'Connell B."/>
            <person name="Chang D."/>
            <person name="Weber S."/>
            <person name="Shapiro B."/>
        </authorList>
    </citation>
    <scope>NUCLEOTIDE SEQUENCE [LARGE SCALE GENOMIC DNA]</scope>
    <source>
        <strain evidence="2">BTP2013</strain>
        <tissue evidence="2">Blood</tissue>
    </source>
</reference>
<dbReference type="EMBL" id="LSYS01006880">
    <property type="protein sequence ID" value="OPJ74135.1"/>
    <property type="molecule type" value="Genomic_DNA"/>
</dbReference>
<dbReference type="GO" id="GO:0019902">
    <property type="term" value="F:phosphatase binding"/>
    <property type="evidence" value="ECO:0007669"/>
    <property type="project" value="TreeGrafter"/>
</dbReference>
<gene>
    <name evidence="2" type="primary">PPP1R32</name>
    <name evidence="2" type="ORF">AV530_013501</name>
</gene>
<organism evidence="2 3">
    <name type="scientific">Patagioenas fasciata monilis</name>
    <dbReference type="NCBI Taxonomy" id="372326"/>
    <lineage>
        <taxon>Eukaryota</taxon>
        <taxon>Metazoa</taxon>
        <taxon>Chordata</taxon>
        <taxon>Craniata</taxon>
        <taxon>Vertebrata</taxon>
        <taxon>Euteleostomi</taxon>
        <taxon>Archelosauria</taxon>
        <taxon>Archosauria</taxon>
        <taxon>Dinosauria</taxon>
        <taxon>Saurischia</taxon>
        <taxon>Theropoda</taxon>
        <taxon>Coelurosauria</taxon>
        <taxon>Aves</taxon>
        <taxon>Neognathae</taxon>
        <taxon>Neoaves</taxon>
        <taxon>Columbimorphae</taxon>
        <taxon>Columbiformes</taxon>
        <taxon>Columbidae</taxon>
        <taxon>Patagioenas</taxon>
    </lineage>
</organism>
<dbReference type="OrthoDB" id="9980630at2759"/>
<name>A0A1V4JQ10_PATFA</name>
<sequence>MNFYATTYGLAYGQPCFRLRLGHHTGAGFVSNYRSDVPSLLRSCGTAECQDRISATTEHFQPHWHPDGRGLLPRHLHQPPSGYHQECPPCCLCAGGVSPQHRWHHQDVPKSLGECGSSCTQPDILQKTSIGATEPSGFTKAFPRGDNVLPALSTQPLSVSVTKTDYLPSVCSRGDETLPELPGGSERGSGFTREVPNSLGTVDLPVVGHAVRFVSRGLRAPQGTRDRLLGRQKAGRMEPSGFTTNNSQYMPPRAAMSPTAPARCWRDPNLTARPMGGIQPLRPSGFSTNNHPTGVGDTGGQPPG</sequence>
<keyword evidence="3" id="KW-1185">Reference proteome</keyword>
<evidence type="ECO:0000256" key="1">
    <source>
        <dbReference type="SAM" id="MobiDB-lite"/>
    </source>
</evidence>
<dbReference type="AlphaFoldDB" id="A0A1V4JQ10"/>
<feature type="region of interest" description="Disordered" evidence="1">
    <location>
        <begin position="274"/>
        <end position="304"/>
    </location>
</feature>
<evidence type="ECO:0000313" key="2">
    <source>
        <dbReference type="EMBL" id="OPJ74135.1"/>
    </source>
</evidence>
<dbReference type="Pfam" id="PF15691">
    <property type="entry name" value="PPP1R32"/>
    <property type="match status" value="2"/>
</dbReference>
<dbReference type="Proteomes" id="UP000190648">
    <property type="component" value="Unassembled WGS sequence"/>
</dbReference>